<dbReference type="SUPFAM" id="SSF143120">
    <property type="entry name" value="YefM-like"/>
    <property type="match status" value="1"/>
</dbReference>
<evidence type="ECO:0000256" key="1">
    <source>
        <dbReference type="ARBA" id="ARBA00009981"/>
    </source>
</evidence>
<name>A0A3M6RUY6_9BURK</name>
<comment type="function">
    <text evidence="2">Antitoxin component of a type II toxin-antitoxin (TA) system.</text>
</comment>
<sequence>MTATAVGLFEAKTHLSEYVARAERGEEVIITRHNKPVAKLVPLHAPAQAAAPEAPPFVQRTFHTGVPLVDLTKANQLAGELEDEELIEKMRRIEQAYQERHAAS</sequence>
<dbReference type="RefSeq" id="WP_122243997.1">
    <property type="nucleotide sequence ID" value="NZ_RDQJ01000002.1"/>
</dbReference>
<dbReference type="NCBIfam" id="TIGR01552">
    <property type="entry name" value="phd_fam"/>
    <property type="match status" value="1"/>
</dbReference>
<protein>
    <recommendedName>
        <fullName evidence="2">Antitoxin</fullName>
    </recommendedName>
</protein>
<dbReference type="OrthoDB" id="9800503at2"/>
<comment type="caution">
    <text evidence="3">The sequence shown here is derived from an EMBL/GenBank/DDBJ whole genome shotgun (WGS) entry which is preliminary data.</text>
</comment>
<comment type="similarity">
    <text evidence="1 2">Belongs to the phD/YefM antitoxin family.</text>
</comment>
<evidence type="ECO:0000313" key="3">
    <source>
        <dbReference type="EMBL" id="RMX18545.1"/>
    </source>
</evidence>
<evidence type="ECO:0000313" key="4">
    <source>
        <dbReference type="Proteomes" id="UP000275180"/>
    </source>
</evidence>
<dbReference type="Proteomes" id="UP000275180">
    <property type="component" value="Unassembled WGS sequence"/>
</dbReference>
<accession>A0A3M6RUY6</accession>
<dbReference type="InterPro" id="IPR036165">
    <property type="entry name" value="YefM-like_sf"/>
</dbReference>
<organism evidence="3 4">
    <name type="scientific">Vandammella animalimorsus</name>
    <dbReference type="NCBI Taxonomy" id="2029117"/>
    <lineage>
        <taxon>Bacteria</taxon>
        <taxon>Pseudomonadati</taxon>
        <taxon>Pseudomonadota</taxon>
        <taxon>Betaproteobacteria</taxon>
        <taxon>Burkholderiales</taxon>
        <taxon>Comamonadaceae</taxon>
        <taxon>Vandammella</taxon>
    </lineage>
</organism>
<dbReference type="Pfam" id="PF02604">
    <property type="entry name" value="PhdYeFM_antitox"/>
    <property type="match status" value="1"/>
</dbReference>
<dbReference type="Gene3D" id="3.40.1620.10">
    <property type="entry name" value="YefM-like domain"/>
    <property type="match status" value="1"/>
</dbReference>
<reference evidence="3 4" key="1">
    <citation type="submission" date="2018-10" db="EMBL/GenBank/DDBJ databases">
        <title>Comamonadaceae CDC group NO-1 genome sequencing and assembly.</title>
        <authorList>
            <person name="Bernier A.-M."/>
            <person name="Bernard K."/>
        </authorList>
    </citation>
    <scope>NUCLEOTIDE SEQUENCE [LARGE SCALE GENOMIC DNA]</scope>
    <source>
        <strain evidence="3 4">NML180582</strain>
    </source>
</reference>
<dbReference type="InterPro" id="IPR006442">
    <property type="entry name" value="Antitoxin_Phd/YefM"/>
</dbReference>
<evidence type="ECO:0000256" key="2">
    <source>
        <dbReference type="RuleBase" id="RU362080"/>
    </source>
</evidence>
<dbReference type="AlphaFoldDB" id="A0A3M6RUY6"/>
<dbReference type="PANTHER" id="PTHR35377">
    <property type="entry name" value="ANTITOXIN VAPB49-RELATED-RELATED"/>
    <property type="match status" value="1"/>
</dbReference>
<dbReference type="InterPro" id="IPR051416">
    <property type="entry name" value="phD-YefM_TA_antitoxins"/>
</dbReference>
<proteinExistence type="inferred from homology"/>
<gene>
    <name evidence="3" type="ORF">EBQ34_02145</name>
</gene>
<dbReference type="EMBL" id="RDQJ01000002">
    <property type="protein sequence ID" value="RMX18545.1"/>
    <property type="molecule type" value="Genomic_DNA"/>
</dbReference>